<keyword evidence="2" id="KW-1185">Reference proteome</keyword>
<reference evidence="1 2" key="1">
    <citation type="journal article" date="2018" name="Cell">
        <title>The Chara Genome: Secondary Complexity and Implications for Plant Terrestrialization.</title>
        <authorList>
            <person name="Nishiyama T."/>
            <person name="Sakayama H."/>
            <person name="Vries J.D."/>
            <person name="Buschmann H."/>
            <person name="Saint-Marcoux D."/>
            <person name="Ullrich K.K."/>
            <person name="Haas F.B."/>
            <person name="Vanderstraeten L."/>
            <person name="Becker D."/>
            <person name="Lang D."/>
            <person name="Vosolsobe S."/>
            <person name="Rombauts S."/>
            <person name="Wilhelmsson P.K.I."/>
            <person name="Janitza P."/>
            <person name="Kern R."/>
            <person name="Heyl A."/>
            <person name="Rumpler F."/>
            <person name="Villalobos L.I.A.C."/>
            <person name="Clay J.M."/>
            <person name="Skokan R."/>
            <person name="Toyoda A."/>
            <person name="Suzuki Y."/>
            <person name="Kagoshima H."/>
            <person name="Schijlen E."/>
            <person name="Tajeshwar N."/>
            <person name="Catarino B."/>
            <person name="Hetherington A.J."/>
            <person name="Saltykova A."/>
            <person name="Bonnot C."/>
            <person name="Breuninger H."/>
            <person name="Symeonidi A."/>
            <person name="Radhakrishnan G.V."/>
            <person name="Van Nieuwerburgh F."/>
            <person name="Deforce D."/>
            <person name="Chang C."/>
            <person name="Karol K.G."/>
            <person name="Hedrich R."/>
            <person name="Ulvskov P."/>
            <person name="Glockner G."/>
            <person name="Delwiche C.F."/>
            <person name="Petrasek J."/>
            <person name="Van de Peer Y."/>
            <person name="Friml J."/>
            <person name="Beilby M."/>
            <person name="Dolan L."/>
            <person name="Kohara Y."/>
            <person name="Sugano S."/>
            <person name="Fujiyama A."/>
            <person name="Delaux P.-M."/>
            <person name="Quint M."/>
            <person name="TheiBen G."/>
            <person name="Hagemann M."/>
            <person name="Harholt J."/>
            <person name="Dunand C."/>
            <person name="Zachgo S."/>
            <person name="Langdale J."/>
            <person name="Maumus F."/>
            <person name="Straeten D.V.D."/>
            <person name="Gould S.B."/>
            <person name="Rensing S.A."/>
        </authorList>
    </citation>
    <scope>NUCLEOTIDE SEQUENCE [LARGE SCALE GENOMIC DNA]</scope>
    <source>
        <strain evidence="1 2">S276</strain>
    </source>
</reference>
<organism evidence="1 2">
    <name type="scientific">Chara braunii</name>
    <name type="common">Braun's stonewort</name>
    <dbReference type="NCBI Taxonomy" id="69332"/>
    <lineage>
        <taxon>Eukaryota</taxon>
        <taxon>Viridiplantae</taxon>
        <taxon>Streptophyta</taxon>
        <taxon>Charophyceae</taxon>
        <taxon>Charales</taxon>
        <taxon>Characeae</taxon>
        <taxon>Chara</taxon>
    </lineage>
</organism>
<dbReference type="EMBL" id="BFEA01000273">
    <property type="protein sequence ID" value="GBG77636.1"/>
    <property type="molecule type" value="Genomic_DNA"/>
</dbReference>
<dbReference type="Gramene" id="GBG77636">
    <property type="protein sequence ID" value="GBG77636"/>
    <property type="gene ID" value="CBR_g24082"/>
</dbReference>
<dbReference type="Proteomes" id="UP000265515">
    <property type="component" value="Unassembled WGS sequence"/>
</dbReference>
<accession>A0A388L5Q7</accession>
<proteinExistence type="predicted"/>
<evidence type="ECO:0000313" key="1">
    <source>
        <dbReference type="EMBL" id="GBG77636.1"/>
    </source>
</evidence>
<evidence type="ECO:0000313" key="2">
    <source>
        <dbReference type="Proteomes" id="UP000265515"/>
    </source>
</evidence>
<dbReference type="AlphaFoldDB" id="A0A388L5Q7"/>
<protein>
    <submittedName>
        <fullName evidence="1">Uncharacterized protein</fullName>
    </submittedName>
</protein>
<comment type="caution">
    <text evidence="1">The sequence shown here is derived from an EMBL/GenBank/DDBJ whole genome shotgun (WGS) entry which is preliminary data.</text>
</comment>
<name>A0A388L5Q7_CHABU</name>
<sequence length="85" mass="9208">MAGLRIGDLFVPVQIVSGVGNLPTCLALGFRCCAPDIDGAFMNGKLQDKELLHALLRGRYEHRAKPEVKVYCRPDICGLGTVLPV</sequence>
<gene>
    <name evidence="1" type="ORF">CBR_g24082</name>
</gene>